<dbReference type="AlphaFoldDB" id="J9BX73"/>
<proteinExistence type="predicted"/>
<reference evidence="1" key="1">
    <citation type="journal article" date="2012" name="PLoS ONE">
        <title>Gene sets for utilization of primary and secondary nutrition supplies in the distal gut of endangered iberian lynx.</title>
        <authorList>
            <person name="Alcaide M."/>
            <person name="Messina E."/>
            <person name="Richter M."/>
            <person name="Bargiela R."/>
            <person name="Peplies J."/>
            <person name="Huws S.A."/>
            <person name="Newbold C.J."/>
            <person name="Golyshin P.N."/>
            <person name="Simon M.A."/>
            <person name="Lopez G."/>
            <person name="Yakimov M.M."/>
            <person name="Ferrer M."/>
        </authorList>
    </citation>
    <scope>NUCLEOTIDE SEQUENCE</scope>
</reference>
<evidence type="ECO:0000313" key="1">
    <source>
        <dbReference type="EMBL" id="EJW92140.1"/>
    </source>
</evidence>
<organism evidence="1">
    <name type="scientific">gut metagenome</name>
    <dbReference type="NCBI Taxonomy" id="749906"/>
    <lineage>
        <taxon>unclassified sequences</taxon>
        <taxon>metagenomes</taxon>
        <taxon>organismal metagenomes</taxon>
    </lineage>
</organism>
<gene>
    <name evidence="1" type="ORF">EVA_19752</name>
</gene>
<sequence>AAHHHTDQELHLLSQSILSSHWEE</sequence>
<accession>J9BX73</accession>
<protein>
    <submittedName>
        <fullName evidence="1">Uncharacterized protein</fullName>
    </submittedName>
</protein>
<feature type="non-terminal residue" evidence="1">
    <location>
        <position position="1"/>
    </location>
</feature>
<dbReference type="EMBL" id="AMCI01007731">
    <property type="protein sequence ID" value="EJW92140.1"/>
    <property type="molecule type" value="Genomic_DNA"/>
</dbReference>
<name>J9BX73_9ZZZZ</name>
<comment type="caution">
    <text evidence="1">The sequence shown here is derived from an EMBL/GenBank/DDBJ whole genome shotgun (WGS) entry which is preliminary data.</text>
</comment>